<protein>
    <submittedName>
        <fullName evidence="8">Toprim domain-containing protein</fullName>
    </submittedName>
</protein>
<dbReference type="Pfam" id="PF13362">
    <property type="entry name" value="Toprim_3"/>
    <property type="match status" value="1"/>
</dbReference>
<dbReference type="SUPFAM" id="SSF57783">
    <property type="entry name" value="Zinc beta-ribbon"/>
    <property type="match status" value="1"/>
</dbReference>
<keyword evidence="9" id="KW-1185">Reference proteome</keyword>
<dbReference type="SMART" id="SM00778">
    <property type="entry name" value="Prim_Zn_Ribbon"/>
    <property type="match status" value="1"/>
</dbReference>
<keyword evidence="1" id="KW-0240">DNA-directed RNA polymerase</keyword>
<dbReference type="Gene3D" id="3.90.580.10">
    <property type="entry name" value="Zinc finger, CHC2-type domain"/>
    <property type="match status" value="1"/>
</dbReference>
<dbReference type="Pfam" id="PF23639">
    <property type="entry name" value="DUF7146"/>
    <property type="match status" value="1"/>
</dbReference>
<proteinExistence type="predicted"/>
<evidence type="ECO:0000256" key="2">
    <source>
        <dbReference type="ARBA" id="ARBA00022515"/>
    </source>
</evidence>
<dbReference type="Proteomes" id="UP000832011">
    <property type="component" value="Chromosome"/>
</dbReference>
<dbReference type="Pfam" id="PF08273">
    <property type="entry name" value="Zn_Ribbon_Prim"/>
    <property type="match status" value="1"/>
</dbReference>
<evidence type="ECO:0000256" key="4">
    <source>
        <dbReference type="ARBA" id="ARBA00022695"/>
    </source>
</evidence>
<keyword evidence="3" id="KW-0808">Transferase</keyword>
<reference evidence="8 9" key="1">
    <citation type="journal article" date="2022" name="Res Sq">
        <title>Evolution of multicellular longitudinally dividing oral cavity symbionts (Neisseriaceae).</title>
        <authorList>
            <person name="Nyongesa S."/>
            <person name="Weber P."/>
            <person name="Bernet E."/>
            <person name="Pullido F."/>
            <person name="Nieckarz M."/>
            <person name="Delaby M."/>
            <person name="Nieves C."/>
            <person name="Viehboeck T."/>
            <person name="Krause N."/>
            <person name="Rivera-Millot A."/>
            <person name="Nakamura A."/>
            <person name="Vischer N."/>
            <person name="VanNieuwenhze M."/>
            <person name="Brun Y."/>
            <person name="Cava F."/>
            <person name="Bulgheresi S."/>
            <person name="Veyrier F."/>
        </authorList>
    </citation>
    <scope>NUCLEOTIDE SEQUENCE [LARGE SCALE GENOMIC DNA]</scope>
    <source>
        <strain evidence="8 9">SN4</strain>
    </source>
</reference>
<dbReference type="InterPro" id="IPR036977">
    <property type="entry name" value="DNA_primase_Znf_CHC2"/>
</dbReference>
<sequence length="357" mass="39033">MNAERIPLDDIRQAAQGRWPDILQALGVPAEYLNTKRHQPCPYCGGRDRYRFTDHKGNGGFICNQCTPDGGSGFDLLMLVFGCDFNHAARDVAAVIGLSGHTPEQQQPRIPPPTPPQQPIDRIHKLNAILANAVAIERHNPAGMYLAGRGLDWDCIQGMENLYFVESLPYWVILNNGKPMLFGHYAAMVAAILDHNSELAGLHITYIQEHDYGAWLKIKIAHPETGEPLPAKKMQTRQDGGLKGAAIPLYAVPDGGKLMVCEGIETALAARELFGLPVYACASAWGLQNVNVPAGVSELFIVADNDHSNTGYKAAHYLAIRAIKAKKAAHIWQPTHAGDDALDELKRRKADRQGGEA</sequence>
<evidence type="ECO:0000256" key="3">
    <source>
        <dbReference type="ARBA" id="ARBA00022679"/>
    </source>
</evidence>
<dbReference type="InterPro" id="IPR006171">
    <property type="entry name" value="TOPRIM_dom"/>
</dbReference>
<feature type="domain" description="DNA primase/helicase Gp4 N-terminal Bacteriophage T7-like" evidence="7">
    <location>
        <begin position="36"/>
        <end position="74"/>
    </location>
</feature>
<dbReference type="InterPro" id="IPR013237">
    <property type="entry name" value="Phage_T7_Gp4_N"/>
</dbReference>
<keyword evidence="6" id="KW-0804">Transcription</keyword>
<organism evidence="8 9">
    <name type="scientific">Vitreoscilla massiliensis</name>
    <dbReference type="NCBI Taxonomy" id="1689272"/>
    <lineage>
        <taxon>Bacteria</taxon>
        <taxon>Pseudomonadati</taxon>
        <taxon>Pseudomonadota</taxon>
        <taxon>Betaproteobacteria</taxon>
        <taxon>Neisseriales</taxon>
        <taxon>Neisseriaceae</taxon>
        <taxon>Vitreoscilla</taxon>
    </lineage>
</organism>
<gene>
    <name evidence="8" type="ORF">LVJ82_10135</name>
</gene>
<dbReference type="EMBL" id="CP091511">
    <property type="protein sequence ID" value="UOO87851.1"/>
    <property type="molecule type" value="Genomic_DNA"/>
</dbReference>
<evidence type="ECO:0000313" key="8">
    <source>
        <dbReference type="EMBL" id="UOO87851.1"/>
    </source>
</evidence>
<evidence type="ECO:0000256" key="1">
    <source>
        <dbReference type="ARBA" id="ARBA00022478"/>
    </source>
</evidence>
<dbReference type="InterPro" id="IPR055570">
    <property type="entry name" value="DUF7146"/>
</dbReference>
<keyword evidence="5" id="KW-0235">DNA replication</keyword>
<keyword evidence="2" id="KW-0639">Primosome</keyword>
<accession>A0ABY4DWG1</accession>
<evidence type="ECO:0000256" key="5">
    <source>
        <dbReference type="ARBA" id="ARBA00022705"/>
    </source>
</evidence>
<evidence type="ECO:0000313" key="9">
    <source>
        <dbReference type="Proteomes" id="UP000832011"/>
    </source>
</evidence>
<name>A0ABY4DWG1_9NEIS</name>
<evidence type="ECO:0000259" key="7">
    <source>
        <dbReference type="SMART" id="SM00778"/>
    </source>
</evidence>
<dbReference type="RefSeq" id="WP_058356709.1">
    <property type="nucleotide sequence ID" value="NZ_CABKVG010000009.1"/>
</dbReference>
<evidence type="ECO:0000256" key="6">
    <source>
        <dbReference type="ARBA" id="ARBA00023163"/>
    </source>
</evidence>
<keyword evidence="4" id="KW-0548">Nucleotidyltransferase</keyword>